<dbReference type="AlphaFoldDB" id="A0A370FHU0"/>
<keyword evidence="2" id="KW-0732">Signal</keyword>
<accession>A0A370FHU0</accession>
<dbReference type="Proteomes" id="UP000255265">
    <property type="component" value="Unassembled WGS sequence"/>
</dbReference>
<dbReference type="Gene3D" id="3.40.190.10">
    <property type="entry name" value="Periplasmic binding protein-like II"/>
    <property type="match status" value="1"/>
</dbReference>
<dbReference type="InterPro" id="IPR005064">
    <property type="entry name" value="BUG"/>
</dbReference>
<dbReference type="CDD" id="cd07012">
    <property type="entry name" value="PBP2_Bug_TTT"/>
    <property type="match status" value="1"/>
</dbReference>
<name>A0A370FHU0_9BURK</name>
<dbReference type="PIRSF" id="PIRSF017082">
    <property type="entry name" value="YflP"/>
    <property type="match status" value="1"/>
</dbReference>
<evidence type="ECO:0000256" key="2">
    <source>
        <dbReference type="SAM" id="SignalP"/>
    </source>
</evidence>
<reference evidence="3 4" key="1">
    <citation type="submission" date="2018-07" db="EMBL/GenBank/DDBJ databases">
        <title>Genomic Encyclopedia of Type Strains, Phase IV (KMG-IV): sequencing the most valuable type-strain genomes for metagenomic binning, comparative biology and taxonomic classification.</title>
        <authorList>
            <person name="Goeker M."/>
        </authorList>
    </citation>
    <scope>NUCLEOTIDE SEQUENCE [LARGE SCALE GENOMIC DNA]</scope>
    <source>
        <strain evidence="3 4">DSM 21352</strain>
    </source>
</reference>
<dbReference type="RefSeq" id="WP_017762301.1">
    <property type="nucleotide sequence ID" value="NZ_QQAV01000003.1"/>
</dbReference>
<dbReference type="Pfam" id="PF03401">
    <property type="entry name" value="TctC"/>
    <property type="match status" value="1"/>
</dbReference>
<protein>
    <submittedName>
        <fullName evidence="3">Tripartite-type tricarboxylate transporter receptor subunit TctC</fullName>
    </submittedName>
</protein>
<evidence type="ECO:0000256" key="1">
    <source>
        <dbReference type="ARBA" id="ARBA00006987"/>
    </source>
</evidence>
<feature type="signal peptide" evidence="2">
    <location>
        <begin position="1"/>
        <end position="24"/>
    </location>
</feature>
<comment type="similarity">
    <text evidence="1">Belongs to the UPF0065 (bug) family.</text>
</comment>
<comment type="caution">
    <text evidence="3">The sequence shown here is derived from an EMBL/GenBank/DDBJ whole genome shotgun (WGS) entry which is preliminary data.</text>
</comment>
<keyword evidence="3" id="KW-0675">Receptor</keyword>
<dbReference type="EMBL" id="QQAV01000003">
    <property type="protein sequence ID" value="RDI26325.1"/>
    <property type="molecule type" value="Genomic_DNA"/>
</dbReference>
<dbReference type="Gene3D" id="3.40.190.150">
    <property type="entry name" value="Bordetella uptake gene, domain 1"/>
    <property type="match status" value="1"/>
</dbReference>
<evidence type="ECO:0000313" key="4">
    <source>
        <dbReference type="Proteomes" id="UP000255265"/>
    </source>
</evidence>
<dbReference type="OrthoDB" id="8678477at2"/>
<dbReference type="PANTHER" id="PTHR42928:SF5">
    <property type="entry name" value="BLR1237 PROTEIN"/>
    <property type="match status" value="1"/>
</dbReference>
<dbReference type="InterPro" id="IPR042100">
    <property type="entry name" value="Bug_dom1"/>
</dbReference>
<gene>
    <name evidence="3" type="ORF">DFR41_103485</name>
</gene>
<proteinExistence type="inferred from homology"/>
<organism evidence="3 4">
    <name type="scientific">Pseudacidovorax intermedius</name>
    <dbReference type="NCBI Taxonomy" id="433924"/>
    <lineage>
        <taxon>Bacteria</taxon>
        <taxon>Pseudomonadati</taxon>
        <taxon>Pseudomonadota</taxon>
        <taxon>Betaproteobacteria</taxon>
        <taxon>Burkholderiales</taxon>
        <taxon>Comamonadaceae</taxon>
        <taxon>Pseudacidovorax</taxon>
    </lineage>
</organism>
<evidence type="ECO:0000313" key="3">
    <source>
        <dbReference type="EMBL" id="RDI26325.1"/>
    </source>
</evidence>
<sequence>MQRRELLAAGLAALPAFAPLPARAQTPLRIVTTDQPGGGMDALLRPLAERLGQSLGRPVLVENRAGAQGRIGGQVVASSPPDGNTLLVTVQAGVVINPQAYPSWPYNTLTDLMPVTDMGRGSLLLLTGPSMPANDFAGLAKWLQAQPKGSVSYGTYSPGTISHFGGVLLAKSLGVDMVAVHYKASGDQVRDIAGGQVALGWGPAAGSVGQLIKAGRLKAMAYLGPKRLPAFPEVPTIRELGHPSVEMDGWIGVFAPRGTPSDAVAHLQNEIARAIAAPQMRDLYLNVGFAPGGAPPAEFAQLVKSDWQRFGETIRMMDYRPE</sequence>
<feature type="chain" id="PRO_5016927980" evidence="2">
    <location>
        <begin position="25"/>
        <end position="322"/>
    </location>
</feature>
<dbReference type="PANTHER" id="PTHR42928">
    <property type="entry name" value="TRICARBOXYLATE-BINDING PROTEIN"/>
    <property type="match status" value="1"/>
</dbReference>
<keyword evidence="4" id="KW-1185">Reference proteome</keyword>